<comment type="caution">
    <text evidence="8">The sequence shown here is derived from an EMBL/GenBank/DDBJ whole genome shotgun (WGS) entry which is preliminary data.</text>
</comment>
<organism evidence="8 9">
    <name type="scientific">Batrachochytrium salamandrivorans</name>
    <dbReference type="NCBI Taxonomy" id="1357716"/>
    <lineage>
        <taxon>Eukaryota</taxon>
        <taxon>Fungi</taxon>
        <taxon>Fungi incertae sedis</taxon>
        <taxon>Chytridiomycota</taxon>
        <taxon>Chytridiomycota incertae sedis</taxon>
        <taxon>Chytridiomycetes</taxon>
        <taxon>Rhizophydiales</taxon>
        <taxon>Rhizophydiales incertae sedis</taxon>
        <taxon>Batrachochytrium</taxon>
    </lineage>
</organism>
<proteinExistence type="inferred from homology"/>
<keyword evidence="5" id="KW-0464">Manganese</keyword>
<evidence type="ECO:0000256" key="6">
    <source>
        <dbReference type="RuleBase" id="RU000590"/>
    </source>
</evidence>
<dbReference type="Proteomes" id="UP001648503">
    <property type="component" value="Unassembled WGS sequence"/>
</dbReference>
<dbReference type="CDD" id="cd01087">
    <property type="entry name" value="Prolidase"/>
    <property type="match status" value="1"/>
</dbReference>
<reference evidence="8 9" key="1">
    <citation type="submission" date="2021-02" db="EMBL/GenBank/DDBJ databases">
        <title>Variation within the Batrachochytrium salamandrivorans European outbreak.</title>
        <authorList>
            <person name="Kelly M."/>
            <person name="Pasmans F."/>
            <person name="Shea T.P."/>
            <person name="Munoz J.F."/>
            <person name="Carranza S."/>
            <person name="Cuomo C.A."/>
            <person name="Martel A."/>
        </authorList>
    </citation>
    <scope>NUCLEOTIDE SEQUENCE [LARGE SCALE GENOMIC DNA]</scope>
    <source>
        <strain evidence="8 9">AMFP18/2</strain>
    </source>
</reference>
<dbReference type="InterPro" id="IPR052433">
    <property type="entry name" value="X-Pro_dipept-like"/>
</dbReference>
<feature type="domain" description="Aminopeptidase P N-terminal" evidence="7">
    <location>
        <begin position="4"/>
        <end position="135"/>
    </location>
</feature>
<evidence type="ECO:0000256" key="5">
    <source>
        <dbReference type="ARBA" id="ARBA00023211"/>
    </source>
</evidence>
<comment type="similarity">
    <text evidence="2 6">Belongs to the peptidase M24B family.</text>
</comment>
<dbReference type="PANTHER" id="PTHR43226:SF1">
    <property type="entry name" value="XAA-PRO DIPEPTIDASE"/>
    <property type="match status" value="1"/>
</dbReference>
<dbReference type="PROSITE" id="PS00491">
    <property type="entry name" value="PROLINE_PEPTIDASE"/>
    <property type="match status" value="1"/>
</dbReference>
<dbReference type="PANTHER" id="PTHR43226">
    <property type="entry name" value="XAA-PRO AMINOPEPTIDASE 3"/>
    <property type="match status" value="1"/>
</dbReference>
<dbReference type="SMART" id="SM01011">
    <property type="entry name" value="AMP_N"/>
    <property type="match status" value="1"/>
</dbReference>
<keyword evidence="4" id="KW-0378">Hydrolase</keyword>
<dbReference type="InterPro" id="IPR000994">
    <property type="entry name" value="Pept_M24"/>
</dbReference>
<dbReference type="Pfam" id="PF05195">
    <property type="entry name" value="AMP_N"/>
    <property type="match status" value="1"/>
</dbReference>
<sequence length="457" mass="49862">MPVSIAKIAATNRAKVLANLAGRSGIAYFKGNTVSVRKWTDTEERFRQESNFYYVTGAQDAGFHFTMDLSSKQTCLFIPKYSADHALWSGTPATPAQILQKYEVDQVLTEDKLDAALAAATVVHVMSAGELPHADSGAIDSAMVCTAEFLPTAVTEARVIKSEGELELMRKAARISGEAHIALMKAVEPGHGNEQKLHALFEYSCFQNGAPWQAYTPIVAVGRSGSVLHYTKNDEPIHADANQMLLVDAACEYNMYAADITRTYPIGGKFSGDYKTTYEIVLESQKAVLNALKPGVAWEDMHRLATHTILKGLMAAGLVQGSEEELTKNHIAALFFPHGLGHLIGLDVHDAGGYPAGVQRIQEPALEYLRMRRTLQAGMVVTVEPGVYFVDAILDPALADPTINKFLNVPVVERFRKHVGGVRIEDDVVILENGIENLTGWVPKEVADIEATMAKSH</sequence>
<evidence type="ECO:0000259" key="7">
    <source>
        <dbReference type="SMART" id="SM01011"/>
    </source>
</evidence>
<accession>A0ABQ8FD60</accession>
<dbReference type="Pfam" id="PF00557">
    <property type="entry name" value="Peptidase_M24"/>
    <property type="match status" value="1"/>
</dbReference>
<dbReference type="InterPro" id="IPR007865">
    <property type="entry name" value="Aminopep_P_N"/>
</dbReference>
<dbReference type="SUPFAM" id="SSF53092">
    <property type="entry name" value="Creatinase/prolidase N-terminal domain"/>
    <property type="match status" value="1"/>
</dbReference>
<protein>
    <recommendedName>
        <fullName evidence="7">Aminopeptidase P N-terminal domain-containing protein</fullName>
    </recommendedName>
</protein>
<dbReference type="Gene3D" id="3.90.230.10">
    <property type="entry name" value="Creatinase/methionine aminopeptidase superfamily"/>
    <property type="match status" value="1"/>
</dbReference>
<dbReference type="InterPro" id="IPR036005">
    <property type="entry name" value="Creatinase/aminopeptidase-like"/>
</dbReference>
<comment type="cofactor">
    <cofactor evidence="1">
        <name>Mn(2+)</name>
        <dbReference type="ChEBI" id="CHEBI:29035"/>
    </cofactor>
</comment>
<evidence type="ECO:0000256" key="3">
    <source>
        <dbReference type="ARBA" id="ARBA00022723"/>
    </source>
</evidence>
<dbReference type="SUPFAM" id="SSF55920">
    <property type="entry name" value="Creatinase/aminopeptidase"/>
    <property type="match status" value="1"/>
</dbReference>
<keyword evidence="3 6" id="KW-0479">Metal-binding</keyword>
<dbReference type="InterPro" id="IPR029149">
    <property type="entry name" value="Creatin/AminoP/Spt16_N"/>
</dbReference>
<dbReference type="InterPro" id="IPR001131">
    <property type="entry name" value="Peptidase_M24B_aminopep-P_CS"/>
</dbReference>
<keyword evidence="9" id="KW-1185">Reference proteome</keyword>
<name>A0ABQ8FD60_9FUNG</name>
<evidence type="ECO:0000256" key="1">
    <source>
        <dbReference type="ARBA" id="ARBA00001936"/>
    </source>
</evidence>
<evidence type="ECO:0000313" key="8">
    <source>
        <dbReference type="EMBL" id="KAH6594668.1"/>
    </source>
</evidence>
<gene>
    <name evidence="8" type="ORF">BASA50_006346</name>
</gene>
<evidence type="ECO:0000256" key="2">
    <source>
        <dbReference type="ARBA" id="ARBA00008766"/>
    </source>
</evidence>
<dbReference type="Gene3D" id="3.40.350.10">
    <property type="entry name" value="Creatinase/prolidase N-terminal domain"/>
    <property type="match status" value="1"/>
</dbReference>
<evidence type="ECO:0000313" key="9">
    <source>
        <dbReference type="Proteomes" id="UP001648503"/>
    </source>
</evidence>
<dbReference type="EMBL" id="JAFCIX010000330">
    <property type="protein sequence ID" value="KAH6594668.1"/>
    <property type="molecule type" value="Genomic_DNA"/>
</dbReference>
<evidence type="ECO:0000256" key="4">
    <source>
        <dbReference type="ARBA" id="ARBA00022801"/>
    </source>
</evidence>